<feature type="compositionally biased region" description="Low complexity" evidence="1">
    <location>
        <begin position="93"/>
        <end position="105"/>
    </location>
</feature>
<feature type="chain" id="PRO_5014380937" description="WxL domain-containing protein" evidence="2">
    <location>
        <begin position="28"/>
        <end position="251"/>
    </location>
</feature>
<accession>A0A2K2U965</accession>
<name>A0A2K2U965_9ACTN</name>
<dbReference type="EMBL" id="PPEK01000019">
    <property type="protein sequence ID" value="PNV66863.1"/>
    <property type="molecule type" value="Genomic_DNA"/>
</dbReference>
<dbReference type="RefSeq" id="WP_103265820.1">
    <property type="nucleotide sequence ID" value="NZ_CABMLE010000019.1"/>
</dbReference>
<feature type="signal peptide" evidence="2">
    <location>
        <begin position="1"/>
        <end position="27"/>
    </location>
</feature>
<dbReference type="AlphaFoldDB" id="A0A2K2U965"/>
<reference evidence="4" key="1">
    <citation type="submission" date="2018-01" db="EMBL/GenBank/DDBJ databases">
        <title>Rubneribacter badeniensis gen. nov., sp. nov., and Colonibacter rubneri, gen. nov., sp. nov., WGS of new members of the Eggerthellaceae.</title>
        <authorList>
            <person name="Danylec N."/>
            <person name="Stoll D.A."/>
            <person name="Doetsch A."/>
            <person name="Kulling S.E."/>
            <person name="Huch M."/>
        </authorList>
    </citation>
    <scope>NUCLEOTIDE SEQUENCE [LARGE SCALE GENOMIC DNA]</scope>
    <source>
        <strain evidence="4">ResAG-96</strain>
    </source>
</reference>
<proteinExistence type="predicted"/>
<evidence type="ECO:0000256" key="2">
    <source>
        <dbReference type="SAM" id="SignalP"/>
    </source>
</evidence>
<keyword evidence="4" id="KW-1185">Reference proteome</keyword>
<evidence type="ECO:0000256" key="1">
    <source>
        <dbReference type="SAM" id="MobiDB-lite"/>
    </source>
</evidence>
<dbReference type="OrthoDB" id="9756189at2"/>
<evidence type="ECO:0008006" key="5">
    <source>
        <dbReference type="Google" id="ProtNLM"/>
    </source>
</evidence>
<evidence type="ECO:0000313" key="3">
    <source>
        <dbReference type="EMBL" id="PNV66863.1"/>
    </source>
</evidence>
<evidence type="ECO:0000313" key="4">
    <source>
        <dbReference type="Proteomes" id="UP000236197"/>
    </source>
</evidence>
<dbReference type="Proteomes" id="UP000236197">
    <property type="component" value="Unassembled WGS sequence"/>
</dbReference>
<organism evidence="3 4">
    <name type="scientific">Enteroscipio rubneri</name>
    <dbReference type="NCBI Taxonomy" id="2070686"/>
    <lineage>
        <taxon>Bacteria</taxon>
        <taxon>Bacillati</taxon>
        <taxon>Actinomycetota</taxon>
        <taxon>Coriobacteriia</taxon>
        <taxon>Eggerthellales</taxon>
        <taxon>Eggerthellaceae</taxon>
        <taxon>Enteroscipio</taxon>
    </lineage>
</organism>
<protein>
    <recommendedName>
        <fullName evidence="5">WxL domain-containing protein</fullName>
    </recommendedName>
</protein>
<keyword evidence="2" id="KW-0732">Signal</keyword>
<sequence length="251" mass="25905">MRKTKIGALALSVALASAICVPTTALAANYNGSEQATQDSTGTKAETDKTIGLDGTETTLTGTIKATTLSVSMPTTVAFNVDPGATAGVADAAAGDTGSGASTTSNKHGQFTSPTNYKVKNLSRVKVYAYISGVAATSAATPGTTVTPDLKNTAPTYTASNRDQMMIGIKSVAEAPADFSTDTDWLTTSTTKYYPFNKDNKGEIEASTDGTTAKESDAMMIYGQVNPAGWTDGDSFQIKPTFTVTSTKPTV</sequence>
<gene>
    <name evidence="3" type="ORF">C2L71_11090</name>
</gene>
<comment type="caution">
    <text evidence="3">The sequence shown here is derived from an EMBL/GenBank/DDBJ whole genome shotgun (WGS) entry which is preliminary data.</text>
</comment>
<feature type="region of interest" description="Disordered" evidence="1">
    <location>
        <begin position="93"/>
        <end position="114"/>
    </location>
</feature>